<evidence type="ECO:0000259" key="5">
    <source>
        <dbReference type="Pfam" id="PF00389"/>
    </source>
</evidence>
<evidence type="ECO:0000259" key="6">
    <source>
        <dbReference type="Pfam" id="PF02826"/>
    </source>
</evidence>
<feature type="domain" description="D-isomer specific 2-hydroxyacid dehydrogenase catalytic" evidence="5">
    <location>
        <begin position="57"/>
        <end position="347"/>
    </location>
</feature>
<dbReference type="GO" id="GO:0030267">
    <property type="term" value="F:glyoxylate reductase (NADPH) activity"/>
    <property type="evidence" value="ECO:0007669"/>
    <property type="project" value="TreeGrafter"/>
</dbReference>
<proteinExistence type="inferred from homology"/>
<dbReference type="OrthoDB" id="9991913at2759"/>
<dbReference type="CDD" id="cd12168">
    <property type="entry name" value="Mand_dh_like"/>
    <property type="match status" value="1"/>
</dbReference>
<dbReference type="PROSITE" id="PS00671">
    <property type="entry name" value="D_2_HYDROXYACID_DH_3"/>
    <property type="match status" value="1"/>
</dbReference>
<dbReference type="Proteomes" id="UP000038010">
    <property type="component" value="Unassembled WGS sequence"/>
</dbReference>
<dbReference type="GO" id="GO:0005829">
    <property type="term" value="C:cytosol"/>
    <property type="evidence" value="ECO:0007669"/>
    <property type="project" value="TreeGrafter"/>
</dbReference>
<feature type="domain" description="D-isomer specific 2-hydroxyacid dehydrogenase NAD-binding" evidence="6">
    <location>
        <begin position="136"/>
        <end position="315"/>
    </location>
</feature>
<dbReference type="STRING" id="1664694.A0A0N1HAD3"/>
<keyword evidence="3" id="KW-0520">NAD</keyword>
<dbReference type="InterPro" id="IPR050223">
    <property type="entry name" value="D-isomer_2-hydroxyacid_DH"/>
</dbReference>
<dbReference type="Pfam" id="PF02826">
    <property type="entry name" value="2-Hacid_dh_C"/>
    <property type="match status" value="1"/>
</dbReference>
<dbReference type="InterPro" id="IPR029753">
    <property type="entry name" value="D-isomer_DH_CS"/>
</dbReference>
<dbReference type="InterPro" id="IPR006140">
    <property type="entry name" value="D-isomer_DH_NAD-bd"/>
</dbReference>
<dbReference type="VEuPathDB" id="FungiDB:AB675_2356"/>
<accession>A0A0N1HAD3</accession>
<dbReference type="FunFam" id="3.40.50.720:FF:000203">
    <property type="entry name" value="D-3-phosphoglycerate dehydrogenase (SerA)"/>
    <property type="match status" value="1"/>
</dbReference>
<keyword evidence="2 4" id="KW-0560">Oxidoreductase</keyword>
<dbReference type="Gene3D" id="3.40.50.720">
    <property type="entry name" value="NAD(P)-binding Rossmann-like Domain"/>
    <property type="match status" value="2"/>
</dbReference>
<dbReference type="SUPFAM" id="SSF51735">
    <property type="entry name" value="NAD(P)-binding Rossmann-fold domains"/>
    <property type="match status" value="1"/>
</dbReference>
<name>A0A0N1HAD3_9EURO</name>
<dbReference type="Pfam" id="PF00389">
    <property type="entry name" value="2-Hacid_dh"/>
    <property type="match status" value="1"/>
</dbReference>
<organism evidence="7 8">
    <name type="scientific">Cyphellophora attinorum</name>
    <dbReference type="NCBI Taxonomy" id="1664694"/>
    <lineage>
        <taxon>Eukaryota</taxon>
        <taxon>Fungi</taxon>
        <taxon>Dikarya</taxon>
        <taxon>Ascomycota</taxon>
        <taxon>Pezizomycotina</taxon>
        <taxon>Eurotiomycetes</taxon>
        <taxon>Chaetothyriomycetidae</taxon>
        <taxon>Chaetothyriales</taxon>
        <taxon>Cyphellophoraceae</taxon>
        <taxon>Cyphellophora</taxon>
    </lineage>
</organism>
<dbReference type="GO" id="GO:0051287">
    <property type="term" value="F:NAD binding"/>
    <property type="evidence" value="ECO:0007669"/>
    <property type="project" value="InterPro"/>
</dbReference>
<dbReference type="InterPro" id="IPR029752">
    <property type="entry name" value="D-isomer_DH_CS1"/>
</dbReference>
<dbReference type="EMBL" id="LFJN01000002">
    <property type="protein sequence ID" value="KPI44906.1"/>
    <property type="molecule type" value="Genomic_DNA"/>
</dbReference>
<evidence type="ECO:0000256" key="2">
    <source>
        <dbReference type="ARBA" id="ARBA00023002"/>
    </source>
</evidence>
<reference evidence="7 8" key="1">
    <citation type="submission" date="2015-06" db="EMBL/GenBank/DDBJ databases">
        <title>Draft genome of the ant-associated black yeast Phialophora attae CBS 131958.</title>
        <authorList>
            <person name="Moreno L.F."/>
            <person name="Stielow B.J."/>
            <person name="de Hoog S."/>
            <person name="Vicente V.A."/>
            <person name="Weiss V.A."/>
            <person name="de Vries M."/>
            <person name="Cruz L.M."/>
            <person name="Souza E.M."/>
        </authorList>
    </citation>
    <scope>NUCLEOTIDE SEQUENCE [LARGE SCALE GENOMIC DNA]</scope>
    <source>
        <strain evidence="7 8">CBS 131958</strain>
    </source>
</reference>
<dbReference type="PANTHER" id="PTHR10996:SF257">
    <property type="entry name" value="GLYOXYLATE REDUCTASE 1"/>
    <property type="match status" value="1"/>
</dbReference>
<dbReference type="GeneID" id="28734202"/>
<dbReference type="GO" id="GO:0016618">
    <property type="term" value="F:hydroxypyruvate reductase [NAD(P)H] activity"/>
    <property type="evidence" value="ECO:0007669"/>
    <property type="project" value="TreeGrafter"/>
</dbReference>
<sequence>MEHHDLNIPTNTGKPLVVSLGAPLHARQDFLDAFSDDHDLHILPASNRTETIALLAKLISSLQGRPISALLIRMGTPPYEPFDAELLGSLVPAGCRIIASASAGYNEFDVDWMTRSGIYFCNTVNAVSEATADMAIWLILSVLRNTGNAERNARSGKWRAGLPVARDPRGLKLGIVGCGAIGRHLVRKARVFGMTVVYHNRRRLAEEVERELGLSDVAYYGELKEMLREVDVVSVNCPLNEQTKGLIGREEFEVMKDGVFLVNTARGAIVDEDAVIEALEHGKVTRAGLDVFTGEPTVNPYFLRSDKVVLQPHMGGLTDIALRDAEREAFENIRAFFRTGKPNSPVNEPVQRSE</sequence>
<dbReference type="InterPro" id="IPR036291">
    <property type="entry name" value="NAD(P)-bd_dom_sf"/>
</dbReference>
<evidence type="ECO:0000256" key="3">
    <source>
        <dbReference type="ARBA" id="ARBA00023027"/>
    </source>
</evidence>
<evidence type="ECO:0000256" key="4">
    <source>
        <dbReference type="RuleBase" id="RU003719"/>
    </source>
</evidence>
<dbReference type="PANTHER" id="PTHR10996">
    <property type="entry name" value="2-HYDROXYACID DEHYDROGENASE-RELATED"/>
    <property type="match status" value="1"/>
</dbReference>
<dbReference type="AlphaFoldDB" id="A0A0N1HAD3"/>
<dbReference type="InterPro" id="IPR006139">
    <property type="entry name" value="D-isomer_2_OHA_DH_cat_dom"/>
</dbReference>
<comment type="caution">
    <text evidence="7">The sequence shown here is derived from an EMBL/GenBank/DDBJ whole genome shotgun (WGS) entry which is preliminary data.</text>
</comment>
<evidence type="ECO:0000313" key="7">
    <source>
        <dbReference type="EMBL" id="KPI44906.1"/>
    </source>
</evidence>
<evidence type="ECO:0000256" key="1">
    <source>
        <dbReference type="ARBA" id="ARBA00005854"/>
    </source>
</evidence>
<evidence type="ECO:0000313" key="8">
    <source>
        <dbReference type="Proteomes" id="UP000038010"/>
    </source>
</evidence>
<comment type="similarity">
    <text evidence="1 4">Belongs to the D-isomer specific 2-hydroxyacid dehydrogenase family.</text>
</comment>
<protein>
    <submittedName>
        <fullName evidence="7">Putative 2-hydroxyacid dehydrogenase</fullName>
    </submittedName>
</protein>
<gene>
    <name evidence="7" type="ORF">AB675_2356</name>
</gene>
<dbReference type="PROSITE" id="PS00065">
    <property type="entry name" value="D_2_HYDROXYACID_DH_1"/>
    <property type="match status" value="1"/>
</dbReference>
<keyword evidence="8" id="KW-1185">Reference proteome</keyword>
<dbReference type="SUPFAM" id="SSF52283">
    <property type="entry name" value="Formate/glycerate dehydrogenase catalytic domain-like"/>
    <property type="match status" value="1"/>
</dbReference>
<dbReference type="RefSeq" id="XP_018004869.1">
    <property type="nucleotide sequence ID" value="XM_018142322.1"/>
</dbReference>